<feature type="region of interest" description="Disordered" evidence="11">
    <location>
        <begin position="1"/>
        <end position="61"/>
    </location>
</feature>
<name>A0A1D7QZ61_9BACI</name>
<dbReference type="GO" id="GO:0005886">
    <property type="term" value="C:plasma membrane"/>
    <property type="evidence" value="ECO:0007669"/>
    <property type="project" value="UniProtKB-SubCell"/>
</dbReference>
<protein>
    <recommendedName>
        <fullName evidence="10">Flagellar protein FliL</fullName>
    </recommendedName>
</protein>
<keyword evidence="12" id="KW-0282">Flagellum</keyword>
<comment type="function">
    <text evidence="1 10">Controls the rotational direction of flagella during chemotaxis.</text>
</comment>
<evidence type="ECO:0000256" key="1">
    <source>
        <dbReference type="ARBA" id="ARBA00002254"/>
    </source>
</evidence>
<reference evidence="12 13" key="1">
    <citation type="submission" date="2015-08" db="EMBL/GenBank/DDBJ databases">
        <title>The complete genome sequence of Bacillus beveridgei MLTeJB.</title>
        <authorList>
            <person name="Hanson T.E."/>
            <person name="Mesa C."/>
            <person name="Basesman S.M."/>
            <person name="Oremland R.S."/>
        </authorList>
    </citation>
    <scope>NUCLEOTIDE SEQUENCE [LARGE SCALE GENOMIC DNA]</scope>
    <source>
        <strain evidence="12 13">MLTeJB</strain>
    </source>
</reference>
<comment type="similarity">
    <text evidence="3 10">Belongs to the FliL family.</text>
</comment>
<comment type="subcellular location">
    <subcellularLocation>
        <location evidence="2">Cell membrane</location>
        <topology evidence="2">Single-pass membrane protein</topology>
    </subcellularLocation>
</comment>
<dbReference type="KEGG" id="bbev:BBEV_2987"/>
<accession>A0A1D7QZ61</accession>
<evidence type="ECO:0000313" key="12">
    <source>
        <dbReference type="EMBL" id="AOM84307.1"/>
    </source>
</evidence>
<evidence type="ECO:0000256" key="10">
    <source>
        <dbReference type="RuleBase" id="RU364125"/>
    </source>
</evidence>
<evidence type="ECO:0000313" key="13">
    <source>
        <dbReference type="Proteomes" id="UP000094463"/>
    </source>
</evidence>
<evidence type="ECO:0000256" key="11">
    <source>
        <dbReference type="SAM" id="MobiDB-lite"/>
    </source>
</evidence>
<dbReference type="InterPro" id="IPR005503">
    <property type="entry name" value="FliL"/>
</dbReference>
<keyword evidence="12" id="KW-0966">Cell projection</keyword>
<keyword evidence="6 10" id="KW-0812">Transmembrane</keyword>
<organism evidence="12 13">
    <name type="scientific">Salisediminibacterium beveridgei</name>
    <dbReference type="NCBI Taxonomy" id="632773"/>
    <lineage>
        <taxon>Bacteria</taxon>
        <taxon>Bacillati</taxon>
        <taxon>Bacillota</taxon>
        <taxon>Bacilli</taxon>
        <taxon>Bacillales</taxon>
        <taxon>Bacillaceae</taxon>
        <taxon>Salisediminibacterium</taxon>
    </lineage>
</organism>
<dbReference type="Pfam" id="PF03748">
    <property type="entry name" value="FliL"/>
    <property type="match status" value="1"/>
</dbReference>
<dbReference type="Proteomes" id="UP000094463">
    <property type="component" value="Chromosome"/>
</dbReference>
<evidence type="ECO:0000256" key="4">
    <source>
        <dbReference type="ARBA" id="ARBA00022475"/>
    </source>
</evidence>
<dbReference type="GO" id="GO:0006935">
    <property type="term" value="P:chemotaxis"/>
    <property type="evidence" value="ECO:0007669"/>
    <property type="project" value="UniProtKB-KW"/>
</dbReference>
<evidence type="ECO:0000256" key="8">
    <source>
        <dbReference type="ARBA" id="ARBA00022989"/>
    </source>
</evidence>
<dbReference type="EMBL" id="CP012502">
    <property type="protein sequence ID" value="AOM84307.1"/>
    <property type="molecule type" value="Genomic_DNA"/>
</dbReference>
<keyword evidence="7 10" id="KW-0283">Flagellar rotation</keyword>
<keyword evidence="12" id="KW-0969">Cilium</keyword>
<sequence>MGVMGMTDDRKAMEKLQNKVESKRMDEQRGARNRSKNVATWRSEKPPVMNNGSDEEPFPKKKQNKGTVILIGLLVVLGGALLMLLNQDRVTSAYDYIAGDYSWQRAHHGEEALYQLDDGGTVQASLTIEVMERGQVRRLSNRDEVVQKIIQDAFLTVGSSEVRSNEGKDRVVDDIRSAINQEVENVEVKDVYFRSILTP</sequence>
<dbReference type="GO" id="GO:0071973">
    <property type="term" value="P:bacterial-type flagellum-dependent cell motility"/>
    <property type="evidence" value="ECO:0007669"/>
    <property type="project" value="InterPro"/>
</dbReference>
<keyword evidence="5 10" id="KW-0145">Chemotaxis</keyword>
<gene>
    <name evidence="12" type="ORF">BBEV_2987</name>
</gene>
<evidence type="ECO:0000256" key="9">
    <source>
        <dbReference type="ARBA" id="ARBA00023136"/>
    </source>
</evidence>
<feature type="compositionally biased region" description="Basic and acidic residues" evidence="11">
    <location>
        <begin position="7"/>
        <end position="30"/>
    </location>
</feature>
<keyword evidence="4 10" id="KW-1003">Cell membrane</keyword>
<dbReference type="AlphaFoldDB" id="A0A1D7QZ61"/>
<proteinExistence type="inferred from homology"/>
<evidence type="ECO:0000256" key="3">
    <source>
        <dbReference type="ARBA" id="ARBA00008281"/>
    </source>
</evidence>
<keyword evidence="13" id="KW-1185">Reference proteome</keyword>
<evidence type="ECO:0000256" key="2">
    <source>
        <dbReference type="ARBA" id="ARBA00004162"/>
    </source>
</evidence>
<dbReference type="OrthoDB" id="9835344at2"/>
<evidence type="ECO:0000256" key="6">
    <source>
        <dbReference type="ARBA" id="ARBA00022692"/>
    </source>
</evidence>
<evidence type="ECO:0000256" key="7">
    <source>
        <dbReference type="ARBA" id="ARBA00022779"/>
    </source>
</evidence>
<evidence type="ECO:0000256" key="5">
    <source>
        <dbReference type="ARBA" id="ARBA00022500"/>
    </source>
</evidence>
<keyword evidence="9 10" id="KW-0472">Membrane</keyword>
<dbReference type="GO" id="GO:0009425">
    <property type="term" value="C:bacterial-type flagellum basal body"/>
    <property type="evidence" value="ECO:0007669"/>
    <property type="project" value="InterPro"/>
</dbReference>
<feature type="transmembrane region" description="Helical" evidence="10">
    <location>
        <begin position="67"/>
        <end position="85"/>
    </location>
</feature>
<dbReference type="STRING" id="632773.BBEV_2987"/>
<keyword evidence="8 10" id="KW-1133">Transmembrane helix</keyword>